<evidence type="ECO:0000313" key="3">
    <source>
        <dbReference type="Proteomes" id="UP001172630"/>
    </source>
</evidence>
<feature type="region of interest" description="Disordered" evidence="1">
    <location>
        <begin position="101"/>
        <end position="126"/>
    </location>
</feature>
<gene>
    <name evidence="2" type="ORF">PY650_11285</name>
</gene>
<dbReference type="EMBL" id="JARFYN010000011">
    <property type="protein sequence ID" value="MDL2406231.1"/>
    <property type="molecule type" value="Genomic_DNA"/>
</dbReference>
<dbReference type="RefSeq" id="WP_285879299.1">
    <property type="nucleotide sequence ID" value="NZ_JARFYN010000011.1"/>
</dbReference>
<proteinExistence type="predicted"/>
<sequence length="241" mass="26863">MIIRQVYQPLSHLFPSALRPDQRRSDFARTALPRRRGGPFVAYAGAFSFALNDSHNPPLVGSWSNGGPADKLEGGRFPAGIRTKPRPHLFPAKVGLRSKLRSTPSAADARCAPHPREHRRDAADSRRDCGNISLSRELGARRKVMPNQGLWQNPVIVELHGVGQYRTIGSNTEAADCLMDKWPADEDEVYRDALTICLAAVEGRSTCDFAREAFIEAARHACIYIRPPSQDELRQLIMRQV</sequence>
<comment type="caution">
    <text evidence="2">The sequence shown here is derived from an EMBL/GenBank/DDBJ whole genome shotgun (WGS) entry which is preliminary data.</text>
</comment>
<feature type="compositionally biased region" description="Basic and acidic residues" evidence="1">
    <location>
        <begin position="114"/>
        <end position="126"/>
    </location>
</feature>
<accession>A0ABT7KC93</accession>
<reference evidence="2" key="1">
    <citation type="submission" date="2023-06" db="EMBL/GenBank/DDBJ databases">
        <title>Phylogenetic Diversity of Rhizobium strains.</title>
        <authorList>
            <person name="Moura F.T."/>
            <person name="Helene L.C.F."/>
            <person name="Hungria M."/>
        </authorList>
    </citation>
    <scope>NUCLEOTIDE SEQUENCE</scope>
    <source>
        <strain evidence="2">CCGE524</strain>
    </source>
</reference>
<evidence type="ECO:0000256" key="1">
    <source>
        <dbReference type="SAM" id="MobiDB-lite"/>
    </source>
</evidence>
<protein>
    <submittedName>
        <fullName evidence="2">DUF982 domain-containing protein</fullName>
    </submittedName>
</protein>
<keyword evidence="3" id="KW-1185">Reference proteome</keyword>
<dbReference type="InterPro" id="IPR010385">
    <property type="entry name" value="DUF982"/>
</dbReference>
<dbReference type="Proteomes" id="UP001172630">
    <property type="component" value="Unassembled WGS sequence"/>
</dbReference>
<name>A0ABT7KC93_9HYPH</name>
<evidence type="ECO:0000313" key="2">
    <source>
        <dbReference type="EMBL" id="MDL2406231.1"/>
    </source>
</evidence>
<dbReference type="Pfam" id="PF06169">
    <property type="entry name" value="DUF982"/>
    <property type="match status" value="1"/>
</dbReference>
<organism evidence="2 3">
    <name type="scientific">Rhizobium calliandrae</name>
    <dbReference type="NCBI Taxonomy" id="1312182"/>
    <lineage>
        <taxon>Bacteria</taxon>
        <taxon>Pseudomonadati</taxon>
        <taxon>Pseudomonadota</taxon>
        <taxon>Alphaproteobacteria</taxon>
        <taxon>Hyphomicrobiales</taxon>
        <taxon>Rhizobiaceae</taxon>
        <taxon>Rhizobium/Agrobacterium group</taxon>
        <taxon>Rhizobium</taxon>
    </lineage>
</organism>
<dbReference type="Gene3D" id="6.10.250.730">
    <property type="match status" value="1"/>
</dbReference>